<evidence type="ECO:0000313" key="4">
    <source>
        <dbReference type="Proteomes" id="UP001556367"/>
    </source>
</evidence>
<evidence type="ECO:0000256" key="1">
    <source>
        <dbReference type="ARBA" id="ARBA00022801"/>
    </source>
</evidence>
<dbReference type="Proteomes" id="UP001556367">
    <property type="component" value="Unassembled WGS sequence"/>
</dbReference>
<evidence type="ECO:0000259" key="2">
    <source>
        <dbReference type="Pfam" id="PF07859"/>
    </source>
</evidence>
<dbReference type="Gene3D" id="3.40.50.1820">
    <property type="entry name" value="alpha/beta hydrolase"/>
    <property type="match status" value="1"/>
</dbReference>
<gene>
    <name evidence="3" type="ORF">HGRIS_011444</name>
</gene>
<comment type="caution">
    <text evidence="3">The sequence shown here is derived from an EMBL/GenBank/DDBJ whole genome shotgun (WGS) entry which is preliminary data.</text>
</comment>
<keyword evidence="4" id="KW-1185">Reference proteome</keyword>
<dbReference type="Pfam" id="PF07859">
    <property type="entry name" value="Abhydrolase_3"/>
    <property type="match status" value="1"/>
</dbReference>
<reference evidence="4" key="1">
    <citation type="submission" date="2024-06" db="EMBL/GenBank/DDBJ databases">
        <title>Multi-omics analyses provide insights into the biosynthesis of the anticancer antibiotic pleurotin in Hohenbuehelia grisea.</title>
        <authorList>
            <person name="Weaver J.A."/>
            <person name="Alberti F."/>
        </authorList>
    </citation>
    <scope>NUCLEOTIDE SEQUENCE [LARGE SCALE GENOMIC DNA]</scope>
    <source>
        <strain evidence="4">T-177</strain>
    </source>
</reference>
<dbReference type="InterPro" id="IPR050300">
    <property type="entry name" value="GDXG_lipolytic_enzyme"/>
</dbReference>
<protein>
    <recommendedName>
        <fullName evidence="2">Alpha/beta hydrolase fold-3 domain-containing protein</fullName>
    </recommendedName>
</protein>
<name>A0ABR3JVX7_9AGAR</name>
<dbReference type="InterPro" id="IPR029058">
    <property type="entry name" value="AB_hydrolase_fold"/>
</dbReference>
<dbReference type="EMBL" id="JASNQZ010000002">
    <property type="protein sequence ID" value="KAL0959754.1"/>
    <property type="molecule type" value="Genomic_DNA"/>
</dbReference>
<organism evidence="3 4">
    <name type="scientific">Hohenbuehelia grisea</name>
    <dbReference type="NCBI Taxonomy" id="104357"/>
    <lineage>
        <taxon>Eukaryota</taxon>
        <taxon>Fungi</taxon>
        <taxon>Dikarya</taxon>
        <taxon>Basidiomycota</taxon>
        <taxon>Agaricomycotina</taxon>
        <taxon>Agaricomycetes</taxon>
        <taxon>Agaricomycetidae</taxon>
        <taxon>Agaricales</taxon>
        <taxon>Pleurotineae</taxon>
        <taxon>Pleurotaceae</taxon>
        <taxon>Hohenbuehelia</taxon>
    </lineage>
</organism>
<dbReference type="InterPro" id="IPR013094">
    <property type="entry name" value="AB_hydrolase_3"/>
</dbReference>
<dbReference type="PANTHER" id="PTHR48081:SF8">
    <property type="entry name" value="ALPHA_BETA HYDROLASE FOLD-3 DOMAIN-CONTAINING PROTEIN-RELATED"/>
    <property type="match status" value="1"/>
</dbReference>
<feature type="domain" description="Alpha/beta hydrolase fold-3" evidence="2">
    <location>
        <begin position="100"/>
        <end position="315"/>
    </location>
</feature>
<proteinExistence type="predicted"/>
<dbReference type="PANTHER" id="PTHR48081">
    <property type="entry name" value="AB HYDROLASE SUPERFAMILY PROTEIN C4A8.06C"/>
    <property type="match status" value="1"/>
</dbReference>
<keyword evidence="1" id="KW-0378">Hydrolase</keyword>
<evidence type="ECO:0000313" key="3">
    <source>
        <dbReference type="EMBL" id="KAL0959754.1"/>
    </source>
</evidence>
<dbReference type="SUPFAM" id="SSF53474">
    <property type="entry name" value="alpha/beta-Hydrolases"/>
    <property type="match status" value="1"/>
</dbReference>
<sequence>MAITHPVTNEDTNIDPEFEAIFSSLPPADTPDEGDVGLALSKERFNAVLIPLVMENYWPLLPDHTAYRVWNHKIPVEGGKIKIRCVMPTPAHADETFPLLIWYHGGGWMFGTLEMDDYHLRIVCVALRISIVNVEYRLAPEHPFPTGLDDSFSALKWAAENQSQLCADINKGFIVGGQSAGANLATIVAHLARDDPFFDEYPLTGQLLQYPPLIHPDAYPETFKPALQSMDRNADAPFLGRVQIKNIYNALNASPTDPRVSPLLFPSHHKLPPAYIQACGLDPLCDEDILYAKLLEASGVPSKLDVYPGLPHGFHLFFPKLTASEKIDHDFQDGIKWLLNARGGPRMDLKGSRSDGSSG</sequence>
<accession>A0ABR3JVX7</accession>